<dbReference type="NCBIfam" id="TIGR01385">
    <property type="entry name" value="TFSII"/>
    <property type="match status" value="1"/>
</dbReference>
<keyword evidence="5 7" id="KW-0539">Nucleus</keyword>
<keyword evidence="8" id="KW-0238">DNA-binding</keyword>
<dbReference type="PROSITE" id="PS51319">
    <property type="entry name" value="TFIIS_N"/>
    <property type="match status" value="1"/>
</dbReference>
<dbReference type="Gene3D" id="1.20.930.10">
    <property type="entry name" value="Conserved domain common to transcription factors TFIIS, elongin A, CRSP70"/>
    <property type="match status" value="1"/>
</dbReference>
<dbReference type="GO" id="GO:0003746">
    <property type="term" value="F:translation elongation factor activity"/>
    <property type="evidence" value="ECO:0007669"/>
    <property type="project" value="UniProtKB-KW"/>
</dbReference>
<dbReference type="InterPro" id="IPR003618">
    <property type="entry name" value="TFIIS_cen_dom"/>
</dbReference>
<evidence type="ECO:0000259" key="12">
    <source>
        <dbReference type="PROSITE" id="PS51321"/>
    </source>
</evidence>
<dbReference type="SMART" id="SM00510">
    <property type="entry name" value="TFS2M"/>
    <property type="match status" value="1"/>
</dbReference>
<evidence type="ECO:0000256" key="2">
    <source>
        <dbReference type="ARBA" id="ARBA00022723"/>
    </source>
</evidence>
<dbReference type="InterPro" id="IPR035100">
    <property type="entry name" value="TF_IIS-typ"/>
</dbReference>
<evidence type="ECO:0000313" key="14">
    <source>
        <dbReference type="Proteomes" id="UP000799640"/>
    </source>
</evidence>
<dbReference type="PANTHER" id="PTHR11477">
    <property type="entry name" value="TRANSCRIPTION FACTOR S-II ZINC FINGER DOMAIN-CONTAINING PROTEIN"/>
    <property type="match status" value="1"/>
</dbReference>
<evidence type="ECO:0000256" key="5">
    <source>
        <dbReference type="ARBA" id="ARBA00023242"/>
    </source>
</evidence>
<keyword evidence="8" id="KW-0804">Transcription</keyword>
<dbReference type="EMBL" id="ML996689">
    <property type="protein sequence ID" value="KAF2403871.1"/>
    <property type="molecule type" value="Genomic_DNA"/>
</dbReference>
<dbReference type="InterPro" id="IPR017923">
    <property type="entry name" value="TFIIS_N"/>
</dbReference>
<dbReference type="PROSITE" id="PS51133">
    <property type="entry name" value="ZF_TFIIS_2"/>
    <property type="match status" value="1"/>
</dbReference>
<dbReference type="AlphaFoldDB" id="A0A6G1I6Q9"/>
<dbReference type="GO" id="GO:0000977">
    <property type="term" value="F:RNA polymerase II transcription regulatory region sequence-specific DNA binding"/>
    <property type="evidence" value="ECO:0007669"/>
    <property type="project" value="TreeGrafter"/>
</dbReference>
<dbReference type="Gene3D" id="1.10.472.30">
    <property type="entry name" value="Transcription elongation factor S-II, central domain"/>
    <property type="match status" value="1"/>
</dbReference>
<dbReference type="InterPro" id="IPR035441">
    <property type="entry name" value="TFIIS/LEDGF_dom_sf"/>
</dbReference>
<dbReference type="PANTHER" id="PTHR11477:SF0">
    <property type="entry name" value="IP08861P-RELATED"/>
    <property type="match status" value="1"/>
</dbReference>
<reference evidence="13" key="1">
    <citation type="journal article" date="2020" name="Stud. Mycol.">
        <title>101 Dothideomycetes genomes: a test case for predicting lifestyles and emergence of pathogens.</title>
        <authorList>
            <person name="Haridas S."/>
            <person name="Albert R."/>
            <person name="Binder M."/>
            <person name="Bloem J."/>
            <person name="Labutti K."/>
            <person name="Salamov A."/>
            <person name="Andreopoulos B."/>
            <person name="Baker S."/>
            <person name="Barry K."/>
            <person name="Bills G."/>
            <person name="Bluhm B."/>
            <person name="Cannon C."/>
            <person name="Castanera R."/>
            <person name="Culley D."/>
            <person name="Daum C."/>
            <person name="Ezra D."/>
            <person name="Gonzalez J."/>
            <person name="Henrissat B."/>
            <person name="Kuo A."/>
            <person name="Liang C."/>
            <person name="Lipzen A."/>
            <person name="Lutzoni F."/>
            <person name="Magnuson J."/>
            <person name="Mondo S."/>
            <person name="Nolan M."/>
            <person name="Ohm R."/>
            <person name="Pangilinan J."/>
            <person name="Park H.-J."/>
            <person name="Ramirez L."/>
            <person name="Alfaro M."/>
            <person name="Sun H."/>
            <person name="Tritt A."/>
            <person name="Yoshinaga Y."/>
            <person name="Zwiers L.-H."/>
            <person name="Turgeon B."/>
            <person name="Goodwin S."/>
            <person name="Spatafora J."/>
            <person name="Crous P."/>
            <person name="Grigoriev I."/>
        </authorList>
    </citation>
    <scope>NUCLEOTIDE SEQUENCE</scope>
    <source>
        <strain evidence="13">CBS 262.69</strain>
    </source>
</reference>
<evidence type="ECO:0000256" key="6">
    <source>
        <dbReference type="PROSITE-ProRule" id="PRU00472"/>
    </source>
</evidence>
<dbReference type="FunFam" id="1.10.472.30:FF:000003">
    <property type="entry name" value="Transcription elongation factor S-II"/>
    <property type="match status" value="1"/>
</dbReference>
<dbReference type="Pfam" id="PF08711">
    <property type="entry name" value="Med26"/>
    <property type="match status" value="1"/>
</dbReference>
<dbReference type="Gene3D" id="2.20.25.10">
    <property type="match status" value="1"/>
</dbReference>
<feature type="compositionally biased region" description="Low complexity" evidence="9">
    <location>
        <begin position="86"/>
        <end position="103"/>
    </location>
</feature>
<keyword evidence="13" id="KW-0251">Elongation factor</keyword>
<dbReference type="SMART" id="SM00440">
    <property type="entry name" value="ZnF_C2C2"/>
    <property type="match status" value="1"/>
</dbReference>
<keyword evidence="8" id="KW-0805">Transcription regulation</keyword>
<dbReference type="GO" id="GO:0006368">
    <property type="term" value="P:transcription elongation by RNA polymerase II"/>
    <property type="evidence" value="ECO:0007669"/>
    <property type="project" value="InterPro"/>
</dbReference>
<keyword evidence="13" id="KW-0648">Protein biosynthesis</keyword>
<dbReference type="GO" id="GO:0006362">
    <property type="term" value="P:transcription elongation by RNA polymerase I"/>
    <property type="evidence" value="ECO:0007669"/>
    <property type="project" value="TreeGrafter"/>
</dbReference>
<dbReference type="Pfam" id="PF01096">
    <property type="entry name" value="Zn_ribbon_TFIIS"/>
    <property type="match status" value="1"/>
</dbReference>
<evidence type="ECO:0000256" key="8">
    <source>
        <dbReference type="RuleBase" id="RU368078"/>
    </source>
</evidence>
<dbReference type="PROSITE" id="PS00466">
    <property type="entry name" value="ZF_TFIIS_1"/>
    <property type="match status" value="1"/>
</dbReference>
<dbReference type="GO" id="GO:0031440">
    <property type="term" value="P:regulation of mRNA 3'-end processing"/>
    <property type="evidence" value="ECO:0007669"/>
    <property type="project" value="TreeGrafter"/>
</dbReference>
<dbReference type="InterPro" id="IPR036575">
    <property type="entry name" value="TFIIS_cen_dom_sf"/>
</dbReference>
<comment type="similarity">
    <text evidence="8">Belongs to the TFS-II family.</text>
</comment>
<protein>
    <recommendedName>
        <fullName evidence="8">Transcription elongation factor</fullName>
    </recommendedName>
</protein>
<dbReference type="InterPro" id="IPR003617">
    <property type="entry name" value="TFIIS/CRSP70_N_sub"/>
</dbReference>
<evidence type="ECO:0000259" key="10">
    <source>
        <dbReference type="PROSITE" id="PS51133"/>
    </source>
</evidence>
<dbReference type="SUPFAM" id="SSF47676">
    <property type="entry name" value="Conserved domain common to transcription factors TFIIS, elongin A, CRSP70"/>
    <property type="match status" value="1"/>
</dbReference>
<dbReference type="SUPFAM" id="SSF57783">
    <property type="entry name" value="Zinc beta-ribbon"/>
    <property type="match status" value="1"/>
</dbReference>
<dbReference type="GO" id="GO:0008270">
    <property type="term" value="F:zinc ion binding"/>
    <property type="evidence" value="ECO:0007669"/>
    <property type="project" value="UniProtKB-UniRule"/>
</dbReference>
<keyword evidence="3 6" id="KW-0863">Zinc-finger</keyword>
<dbReference type="PIRSF" id="PIRSF006704">
    <property type="entry name" value="TF_IIS"/>
    <property type="match status" value="1"/>
</dbReference>
<dbReference type="Pfam" id="PF07500">
    <property type="entry name" value="TFIIS_M"/>
    <property type="match status" value="1"/>
</dbReference>
<dbReference type="GO" id="GO:0031564">
    <property type="term" value="P:transcription antitermination"/>
    <property type="evidence" value="ECO:0007669"/>
    <property type="project" value="TreeGrafter"/>
</dbReference>
<keyword evidence="2 8" id="KW-0479">Metal-binding</keyword>
<dbReference type="SUPFAM" id="SSF46942">
    <property type="entry name" value="Elongation factor TFIIS domain 2"/>
    <property type="match status" value="1"/>
</dbReference>
<feature type="domain" description="TFIIS-type" evidence="10">
    <location>
        <begin position="249"/>
        <end position="289"/>
    </location>
</feature>
<feature type="region of interest" description="Disordered" evidence="9">
    <location>
        <begin position="80"/>
        <end position="119"/>
    </location>
</feature>
<evidence type="ECO:0000256" key="1">
    <source>
        <dbReference type="ARBA" id="ARBA00004123"/>
    </source>
</evidence>
<keyword evidence="14" id="KW-1185">Reference proteome</keyword>
<proteinExistence type="inferred from homology"/>
<evidence type="ECO:0000256" key="4">
    <source>
        <dbReference type="ARBA" id="ARBA00022833"/>
    </source>
</evidence>
<dbReference type="CDD" id="cd13749">
    <property type="entry name" value="Zn-ribbon_TFIIS"/>
    <property type="match status" value="1"/>
</dbReference>
<evidence type="ECO:0000256" key="3">
    <source>
        <dbReference type="ARBA" id="ARBA00022771"/>
    </source>
</evidence>
<comment type="function">
    <text evidence="8">Necessary for efficient RNA polymerase II transcription elongation past template-encoded arresting sites.</text>
</comment>
<evidence type="ECO:0000259" key="11">
    <source>
        <dbReference type="PROSITE" id="PS51319"/>
    </source>
</evidence>
<dbReference type="GO" id="GO:0001139">
    <property type="term" value="F:RNA polymerase II complex recruiting activity"/>
    <property type="evidence" value="ECO:0007669"/>
    <property type="project" value="TreeGrafter"/>
</dbReference>
<dbReference type="SMART" id="SM00509">
    <property type="entry name" value="TFS2N"/>
    <property type="match status" value="1"/>
</dbReference>
<dbReference type="OrthoDB" id="44867at2759"/>
<dbReference type="InterPro" id="IPR006289">
    <property type="entry name" value="TFSII"/>
</dbReference>
<dbReference type="GO" id="GO:0005634">
    <property type="term" value="C:nucleus"/>
    <property type="evidence" value="ECO:0007669"/>
    <property type="project" value="UniProtKB-SubCell"/>
</dbReference>
<evidence type="ECO:0000256" key="9">
    <source>
        <dbReference type="SAM" id="MobiDB-lite"/>
    </source>
</evidence>
<feature type="domain" description="TFIIS central" evidence="12">
    <location>
        <begin position="131"/>
        <end position="246"/>
    </location>
</feature>
<keyword evidence="4 8" id="KW-0862">Zinc</keyword>
<dbReference type="InterPro" id="IPR001222">
    <property type="entry name" value="Znf_TFIIS"/>
</dbReference>
<dbReference type="Proteomes" id="UP000799640">
    <property type="component" value="Unassembled WGS sequence"/>
</dbReference>
<name>A0A6G1I6Q9_9PEZI</name>
<accession>A0A6G1I6Q9</accession>
<organism evidence="13 14">
    <name type="scientific">Trichodelitschia bisporula</name>
    <dbReference type="NCBI Taxonomy" id="703511"/>
    <lineage>
        <taxon>Eukaryota</taxon>
        <taxon>Fungi</taxon>
        <taxon>Dikarya</taxon>
        <taxon>Ascomycota</taxon>
        <taxon>Pezizomycotina</taxon>
        <taxon>Dothideomycetes</taxon>
        <taxon>Dothideomycetes incertae sedis</taxon>
        <taxon>Phaeotrichales</taxon>
        <taxon>Phaeotrichaceae</taxon>
        <taxon>Trichodelitschia</taxon>
    </lineage>
</organism>
<sequence length="291" mass="32513">MPMEAKEVERIGRDISKAVAEGNSSPMITTLLDKLHAGVQPSEELLRSTKIGMVVNRLKQHKDPAVAKLADEVVSKWRREVRKKSSNSPAPAAPAAQPASAPKSKTKLSVPPEKRNTKADNVDIKVTGNAIRDSCVKLMYDGIAFMSEEAPDEILRVAIQVEGAAFKKYQPETSEPYKTKMRSLYMNLKNKSSNKLRIRVFTGDIPPERFVVMTHDELKSEERRAEEAKFSKENMDKAMVAQVEKSVSAELTCGKCQQKKVSYSQAQTRSADEPMTTFCECLNCGNRWKFS</sequence>
<evidence type="ECO:0000256" key="7">
    <source>
        <dbReference type="PROSITE-ProRule" id="PRU00649"/>
    </source>
</evidence>
<dbReference type="PROSITE" id="PS51321">
    <property type="entry name" value="TFIIS_CENTRAL"/>
    <property type="match status" value="1"/>
</dbReference>
<feature type="domain" description="TFIIS N-terminal" evidence="11">
    <location>
        <begin position="6"/>
        <end position="84"/>
    </location>
</feature>
<dbReference type="FunFam" id="2.20.25.10:FF:000001">
    <property type="entry name" value="Probable Transcription elongation factor S-II"/>
    <property type="match status" value="1"/>
</dbReference>
<comment type="subcellular location">
    <subcellularLocation>
        <location evidence="1 7 8">Nucleus</location>
    </subcellularLocation>
</comment>
<evidence type="ECO:0000313" key="13">
    <source>
        <dbReference type="EMBL" id="KAF2403871.1"/>
    </source>
</evidence>
<gene>
    <name evidence="13" type="ORF">EJ06DRAFT_527467</name>
</gene>